<dbReference type="EMBL" id="JAXCGZ010006002">
    <property type="protein sequence ID" value="KAK7080291.1"/>
    <property type="molecule type" value="Genomic_DNA"/>
</dbReference>
<dbReference type="GO" id="GO:0003950">
    <property type="term" value="F:NAD+ poly-ADP-ribosyltransferase activity"/>
    <property type="evidence" value="ECO:0007669"/>
    <property type="project" value="UniProtKB-EC"/>
</dbReference>
<dbReference type="Gene3D" id="1.10.150.50">
    <property type="entry name" value="Transcription Factor, Ets-1"/>
    <property type="match status" value="1"/>
</dbReference>
<dbReference type="SUPFAM" id="SSF47769">
    <property type="entry name" value="SAM/Pointed domain"/>
    <property type="match status" value="1"/>
</dbReference>
<proteinExistence type="inferred from homology"/>
<dbReference type="InterPro" id="IPR036770">
    <property type="entry name" value="Ankyrin_rpt-contain_sf"/>
</dbReference>
<evidence type="ECO:0000256" key="5">
    <source>
        <dbReference type="ARBA" id="ARBA00023043"/>
    </source>
</evidence>
<keyword evidence="5 8" id="KW-0040">ANK repeat</keyword>
<dbReference type="SMART" id="SM00454">
    <property type="entry name" value="SAM"/>
    <property type="match status" value="1"/>
</dbReference>
<keyword evidence="4" id="KW-0677">Repeat</keyword>
<dbReference type="InterPro" id="IPR002110">
    <property type="entry name" value="Ankyrin_rpt"/>
</dbReference>
<dbReference type="Pfam" id="PF00023">
    <property type="entry name" value="Ank"/>
    <property type="match status" value="1"/>
</dbReference>
<dbReference type="PROSITE" id="PS50088">
    <property type="entry name" value="ANK_REPEAT"/>
    <property type="match status" value="7"/>
</dbReference>
<feature type="domain" description="SAM" evidence="10">
    <location>
        <begin position="620"/>
        <end position="683"/>
    </location>
</feature>
<dbReference type="PRINTS" id="PR01415">
    <property type="entry name" value="ANKYRIN"/>
</dbReference>
<evidence type="ECO:0000256" key="3">
    <source>
        <dbReference type="ARBA" id="ARBA00022695"/>
    </source>
</evidence>
<feature type="repeat" description="ANK" evidence="8">
    <location>
        <begin position="103"/>
        <end position="135"/>
    </location>
</feature>
<reference evidence="11 12" key="1">
    <citation type="submission" date="2023-11" db="EMBL/GenBank/DDBJ databases">
        <title>Halocaridina rubra genome assembly.</title>
        <authorList>
            <person name="Smith C."/>
        </authorList>
    </citation>
    <scope>NUCLEOTIDE SEQUENCE [LARGE SCALE GENOMIC DNA]</scope>
    <source>
        <strain evidence="11">EP-1</strain>
        <tissue evidence="11">Whole</tissue>
    </source>
</reference>
<evidence type="ECO:0000256" key="9">
    <source>
        <dbReference type="SAM" id="MobiDB-lite"/>
    </source>
</evidence>
<organism evidence="11 12">
    <name type="scientific">Halocaridina rubra</name>
    <name type="common">Hawaiian red shrimp</name>
    <dbReference type="NCBI Taxonomy" id="373956"/>
    <lineage>
        <taxon>Eukaryota</taxon>
        <taxon>Metazoa</taxon>
        <taxon>Ecdysozoa</taxon>
        <taxon>Arthropoda</taxon>
        <taxon>Crustacea</taxon>
        <taxon>Multicrustacea</taxon>
        <taxon>Malacostraca</taxon>
        <taxon>Eumalacostraca</taxon>
        <taxon>Eucarida</taxon>
        <taxon>Decapoda</taxon>
        <taxon>Pleocyemata</taxon>
        <taxon>Caridea</taxon>
        <taxon>Atyoidea</taxon>
        <taxon>Atyidae</taxon>
        <taxon>Halocaridina</taxon>
    </lineage>
</organism>
<dbReference type="InterPro" id="IPR001660">
    <property type="entry name" value="SAM"/>
</dbReference>
<feature type="repeat" description="ANK" evidence="8">
    <location>
        <begin position="271"/>
        <end position="303"/>
    </location>
</feature>
<dbReference type="AlphaFoldDB" id="A0AAN8XCF6"/>
<feature type="repeat" description="ANK" evidence="8">
    <location>
        <begin position="173"/>
        <end position="205"/>
    </location>
</feature>
<dbReference type="InterPro" id="IPR013761">
    <property type="entry name" value="SAM/pointed_sf"/>
</dbReference>
<dbReference type="PROSITE" id="PS50105">
    <property type="entry name" value="SAM_DOMAIN"/>
    <property type="match status" value="1"/>
</dbReference>
<feature type="repeat" description="ANK" evidence="8">
    <location>
        <begin position="70"/>
        <end position="102"/>
    </location>
</feature>
<comment type="caution">
    <text evidence="11">The sequence shown here is derived from an EMBL/GenBank/DDBJ whole genome shotgun (WGS) entry which is preliminary data.</text>
</comment>
<dbReference type="Pfam" id="PF00536">
    <property type="entry name" value="SAM_1"/>
    <property type="match status" value="1"/>
</dbReference>
<comment type="catalytic activity">
    <reaction evidence="7">
        <text>NAD(+) + (ADP-D-ribosyl)n-acceptor = nicotinamide + (ADP-D-ribosyl)n+1-acceptor + H(+).</text>
        <dbReference type="EC" id="2.4.2.30"/>
    </reaction>
</comment>
<keyword evidence="3" id="KW-0808">Transferase</keyword>
<feature type="compositionally biased region" description="Low complexity" evidence="9">
    <location>
        <begin position="563"/>
        <end position="600"/>
    </location>
</feature>
<keyword evidence="2" id="KW-0328">Glycosyltransferase</keyword>
<dbReference type="GO" id="GO:0016779">
    <property type="term" value="F:nucleotidyltransferase activity"/>
    <property type="evidence" value="ECO:0007669"/>
    <property type="project" value="UniProtKB-KW"/>
</dbReference>
<evidence type="ECO:0000313" key="11">
    <source>
        <dbReference type="EMBL" id="KAK7080291.1"/>
    </source>
</evidence>
<evidence type="ECO:0000313" key="12">
    <source>
        <dbReference type="Proteomes" id="UP001381693"/>
    </source>
</evidence>
<dbReference type="PANTHER" id="PTHR24171">
    <property type="entry name" value="ANKYRIN REPEAT DOMAIN-CONTAINING PROTEIN 39-RELATED"/>
    <property type="match status" value="1"/>
</dbReference>
<accession>A0AAN8XCF6</accession>
<feature type="region of interest" description="Disordered" evidence="9">
    <location>
        <begin position="500"/>
        <end position="618"/>
    </location>
</feature>
<evidence type="ECO:0000256" key="1">
    <source>
        <dbReference type="ARBA" id="ARBA00012020"/>
    </source>
</evidence>
<dbReference type="Pfam" id="PF12796">
    <property type="entry name" value="Ank_2"/>
    <property type="match status" value="3"/>
</dbReference>
<dbReference type="Gene3D" id="1.25.40.20">
    <property type="entry name" value="Ankyrin repeat-containing domain"/>
    <property type="match status" value="4"/>
</dbReference>
<keyword evidence="12" id="KW-1185">Reference proteome</keyword>
<protein>
    <recommendedName>
        <fullName evidence="1">NAD(+) ADP-ribosyltransferase</fullName>
        <ecNumber evidence="1">2.4.2.30</ecNumber>
    </recommendedName>
</protein>
<dbReference type="Proteomes" id="UP001381693">
    <property type="component" value="Unassembled WGS sequence"/>
</dbReference>
<evidence type="ECO:0000256" key="8">
    <source>
        <dbReference type="PROSITE-ProRule" id="PRU00023"/>
    </source>
</evidence>
<evidence type="ECO:0000256" key="6">
    <source>
        <dbReference type="ARBA" id="ARBA00024347"/>
    </source>
</evidence>
<dbReference type="EC" id="2.4.2.30" evidence="1"/>
<keyword evidence="3" id="KW-0548">Nucleotidyltransferase</keyword>
<evidence type="ECO:0000259" key="10">
    <source>
        <dbReference type="PROSITE" id="PS50105"/>
    </source>
</evidence>
<feature type="repeat" description="ANK" evidence="8">
    <location>
        <begin position="305"/>
        <end position="337"/>
    </location>
</feature>
<evidence type="ECO:0000256" key="7">
    <source>
        <dbReference type="ARBA" id="ARBA00033987"/>
    </source>
</evidence>
<gene>
    <name evidence="11" type="ORF">SK128_003272</name>
</gene>
<name>A0AAN8XCF6_HALRR</name>
<dbReference type="PANTHER" id="PTHR24171:SF8">
    <property type="entry name" value="BRCA1-ASSOCIATED RING DOMAIN PROTEIN 1"/>
    <property type="match status" value="1"/>
</dbReference>
<dbReference type="PROSITE" id="PS50297">
    <property type="entry name" value="ANK_REP_REGION"/>
    <property type="match status" value="7"/>
</dbReference>
<feature type="repeat" description="ANK" evidence="8">
    <location>
        <begin position="37"/>
        <end position="69"/>
    </location>
</feature>
<sequence length="686" mass="73168">MEADPVLELHRAAEEGDIEYIKASIESGINIEAPDHDNNTPLHIAAANGHKAVLSLLLAQGASWEATNNLGWTPLMQAARHGHVDIVSLLISAGAPVDVSNRLGMTALMLASVSGHMGTIRALIDAGATYDPEISMFSSQITPLMIAAQHGNDAVVRLYLDKGVSANKSIPKIGISPLMFSASGGNTSTAQVLLDRGADPNATSAYDITALDVAVSCNRPDIANFLGKKTTKQKKKGAGYDIMEAARRGDVKSLQEILLTDPSQSKIVTADGATPLMVSAMFGHIQAAKILLLYGTPIDAQDQKNGWTALMQAIYHRHTDMAKFLIECGADIKKIAHRGYTAYGFASETLDIDVMSIFVESQLGWQTKKGNSAEYPNTVNKHGLKHWLNRVSNRFHKVKGVKVPRSTSSELDVLGDLSLVHPLAPIHYDPILPQEIRLPPIMDFEGGSTHVTETMKGMVPPHISPSCGRPGLFSKAMPVGRKIIPGEPVEAPRHATNFHLLKSGMGSGGSSPGSSLCVPSPQSSGEAGRLNHIRKNGSQRAPGDMTSKMDKKSVGNSSREGNLLGSSLDSGRSGGSSLKTVTSSKSSKSSKSTHSSATLTPHTGEEMNSSSPGHHLTLSLGSGQISEVLQKLSLDQYLELFTEQEVDLDAFLELSDEDLQDLGISTPDAREKILKAITSLKAKINT</sequence>
<dbReference type="SMART" id="SM00248">
    <property type="entry name" value="ANK"/>
    <property type="match status" value="10"/>
</dbReference>
<feature type="repeat" description="ANK" evidence="8">
    <location>
        <begin position="139"/>
        <end position="167"/>
    </location>
</feature>
<evidence type="ECO:0000256" key="4">
    <source>
        <dbReference type="ARBA" id="ARBA00022737"/>
    </source>
</evidence>
<dbReference type="SUPFAM" id="SSF48403">
    <property type="entry name" value="Ankyrin repeat"/>
    <property type="match status" value="1"/>
</dbReference>
<evidence type="ECO:0000256" key="2">
    <source>
        <dbReference type="ARBA" id="ARBA00022676"/>
    </source>
</evidence>
<comment type="similarity">
    <text evidence="6">Belongs to the ARTD/PARP family.</text>
</comment>